<dbReference type="PANTHER" id="PTHR37816">
    <property type="entry name" value="YALI0E33011P"/>
    <property type="match status" value="1"/>
</dbReference>
<keyword evidence="2" id="KW-1185">Reference proteome</keyword>
<evidence type="ECO:0000313" key="1">
    <source>
        <dbReference type="EMBL" id="RZS60603.1"/>
    </source>
</evidence>
<protein>
    <submittedName>
        <fullName evidence="1">Adenylate kinase family enzyme</fullName>
    </submittedName>
</protein>
<organism evidence="1 2">
    <name type="scientific">Xylanimonas ulmi</name>
    <dbReference type="NCBI Taxonomy" id="228973"/>
    <lineage>
        <taxon>Bacteria</taxon>
        <taxon>Bacillati</taxon>
        <taxon>Actinomycetota</taxon>
        <taxon>Actinomycetes</taxon>
        <taxon>Micrococcales</taxon>
        <taxon>Promicromonosporaceae</taxon>
        <taxon>Xylanimonas</taxon>
    </lineage>
</organism>
<accession>A0A4Q7M113</accession>
<dbReference type="SUPFAM" id="SSF52540">
    <property type="entry name" value="P-loop containing nucleoside triphosphate hydrolases"/>
    <property type="match status" value="1"/>
</dbReference>
<dbReference type="Gene3D" id="3.40.50.300">
    <property type="entry name" value="P-loop containing nucleotide triphosphate hydrolases"/>
    <property type="match status" value="1"/>
</dbReference>
<comment type="caution">
    <text evidence="1">The sequence shown here is derived from an EMBL/GenBank/DDBJ whole genome shotgun (WGS) entry which is preliminary data.</text>
</comment>
<keyword evidence="1" id="KW-0418">Kinase</keyword>
<dbReference type="EMBL" id="SGWX01000001">
    <property type="protein sequence ID" value="RZS60603.1"/>
    <property type="molecule type" value="Genomic_DNA"/>
</dbReference>
<dbReference type="InterPro" id="IPR052922">
    <property type="entry name" value="Cytidylate_Kinase-2"/>
</dbReference>
<evidence type="ECO:0000313" key="2">
    <source>
        <dbReference type="Proteomes" id="UP000293852"/>
    </source>
</evidence>
<dbReference type="OrthoDB" id="3199600at2"/>
<dbReference type="InterPro" id="IPR027417">
    <property type="entry name" value="P-loop_NTPase"/>
</dbReference>
<dbReference type="Proteomes" id="UP000293852">
    <property type="component" value="Unassembled WGS sequence"/>
</dbReference>
<sequence length="179" mass="20520">MTTPRRVRVVGNSGSGKTTLARALARRLDVPHLELDAVFWDAGWTHRDLGEAHGRLAAFLAGPGAAGWVVDGNWSTALNGALDDVEVMLWLDYPRRVVMPRVLWRTVLRGVTRRELWHGNRERLANLVRRDPEENIVRWAWTQHDAYRERYTALSGADPRVVRLRSPREARDWLRSLSV</sequence>
<dbReference type="AlphaFoldDB" id="A0A4Q7M113"/>
<proteinExistence type="predicted"/>
<keyword evidence="1" id="KW-0808">Transferase</keyword>
<dbReference type="GO" id="GO:0016301">
    <property type="term" value="F:kinase activity"/>
    <property type="evidence" value="ECO:0007669"/>
    <property type="project" value="UniProtKB-KW"/>
</dbReference>
<name>A0A4Q7M113_9MICO</name>
<dbReference type="RefSeq" id="WP_130412650.1">
    <property type="nucleotide sequence ID" value="NZ_SGWX01000001.1"/>
</dbReference>
<gene>
    <name evidence="1" type="ORF">EV386_0872</name>
</gene>
<reference evidence="1 2" key="1">
    <citation type="submission" date="2019-02" db="EMBL/GenBank/DDBJ databases">
        <title>Sequencing the genomes of 1000 actinobacteria strains.</title>
        <authorList>
            <person name="Klenk H.-P."/>
        </authorList>
    </citation>
    <scope>NUCLEOTIDE SEQUENCE [LARGE SCALE GENOMIC DNA]</scope>
    <source>
        <strain evidence="1 2">DSM 16932</strain>
    </source>
</reference>
<dbReference type="PANTHER" id="PTHR37816:SF1">
    <property type="entry name" value="TOXIN"/>
    <property type="match status" value="1"/>
</dbReference>